<dbReference type="InterPro" id="IPR012340">
    <property type="entry name" value="NA-bd_OB-fold"/>
</dbReference>
<dbReference type="SUPFAM" id="SSF50249">
    <property type="entry name" value="Nucleic acid-binding proteins"/>
    <property type="match status" value="1"/>
</dbReference>
<accession>Q9FHV6</accession>
<proteinExistence type="predicted"/>
<protein>
    <submittedName>
        <fullName evidence="1">Gb|AAD48950.1</fullName>
    </submittedName>
</protein>
<dbReference type="Gene3D" id="2.40.50.140">
    <property type="entry name" value="Nucleic acid-binding proteins"/>
    <property type="match status" value="1"/>
</dbReference>
<sequence length="197" mass="23374">MSDFQVVVNTMPVRYSFCSKQIKFLRGTNMWPVPSLSTSRFFEFVAPIDVKNAAPQDMDFLFDAVSIIIRVSNSRRFPFVCRQRETYYQTRYVKFTIADNMEKKIRCIAVGQMCEWFVNHWSKRISLITYNYEPIVAVLQNWRITNYHGKNVLHSEFGFSKLYINPKSKEIDIPNYLHGYMIEDDEDDIMMEVVEKN</sequence>
<dbReference type="AlphaFoldDB" id="Q9FHV6"/>
<reference evidence="1" key="1">
    <citation type="journal article" date="1999" name="DNA Res.">
        <title>Structural analysis of Arabidopsis thaliana chromosome 5. IX. Sequence features of the regions of 1,011,550 bp covered by seventeen P1 and TAC clones.</title>
        <authorList>
            <person name="Kaneko T."/>
            <person name="Katoh T."/>
            <person name="Sato S."/>
            <person name="Nakamura Y."/>
            <person name="Asamizu E."/>
            <person name="Kotani H."/>
            <person name="Miyajima N."/>
            <person name="Tabata S."/>
        </authorList>
    </citation>
    <scope>NUCLEOTIDE SEQUENCE [LARGE SCALE GENOMIC DNA]</scope>
</reference>
<reference key="2">
    <citation type="journal article" date="2000" name="Nature">
        <title>Sequence and analysis of chromosome 5 of the plant Arabidopsis thaliana.</title>
        <authorList>
            <consortium name="Kazusa DNA Research Institute"/>
            <consortium name="Cold Spring Harbor and Washington University in St Louis Sequencing Consortium"/>
            <consortium name="European Union Arabidopsis Genome Sequencing Consortium"/>
            <person name="Tabata S."/>
            <person name="Kaneko T."/>
            <person name="Nakamura Y."/>
            <person name="Kotani H."/>
            <person name="Kato T."/>
            <person name="Asamizu E."/>
            <person name="Miyajima N."/>
            <person name="Sasamoto S."/>
            <person name="Kimura T."/>
            <person name="Hosouchi T."/>
            <person name="Kawashima K."/>
            <person name="Kohara M."/>
            <person name="Matsumoto M."/>
            <person name="Matsuno A."/>
            <person name="Muraki A."/>
            <person name="Nakayama S."/>
            <person name="Nakazaki N."/>
            <person name="Naruo K."/>
            <person name="Okumura S."/>
            <person name="Shinpo S."/>
            <person name="Takeuchi C."/>
            <person name="Wada T."/>
            <person name="Watanabe A."/>
            <person name="Yamada M."/>
            <person name="Yasuda M."/>
            <person name="Sato S."/>
            <person name="de la Bastide M."/>
            <person name="Huang E."/>
            <person name="Spiegel L."/>
            <person name="Gnoj L."/>
            <person name="O'Shaughnessy A."/>
            <person name="Preston R."/>
            <person name="Habermann K."/>
            <person name="Murray J."/>
            <person name="Johnson D."/>
            <person name="Rohlfing T."/>
            <person name="Nelson J."/>
            <person name="Stoneking T."/>
            <person name="Pepin K."/>
            <person name="Spieth J."/>
            <person name="Sekhon M."/>
            <person name="Armstrong J."/>
            <person name="Becker M."/>
            <person name="Belter E."/>
            <person name="Cordum H."/>
            <person name="Cordes M."/>
            <person name="Courtney L."/>
            <person name="Courtney W."/>
            <person name="Dante M."/>
            <person name="Du H."/>
            <person name="Edwards J."/>
            <person name="Fryman J."/>
            <person name="Haakensen B."/>
            <person name="Lamar E."/>
            <person name="Latreille P."/>
            <person name="Leonard S."/>
            <person name="Meyer R."/>
            <person name="Mulvaney E."/>
            <person name="Ozersky P."/>
            <person name="Riley A."/>
            <person name="Strowmatt C."/>
            <person name="Wagner-McPherson C."/>
            <person name="Wollam A."/>
            <person name="Yoakum M."/>
            <person name="Bell M."/>
            <person name="Dedhia N."/>
            <person name="Parnell L."/>
            <person name="Shah R."/>
            <person name="Rodriguez M."/>
            <person name="See L.H."/>
            <person name="Vil D."/>
            <person name="Baker J."/>
            <person name="Kirchoff K."/>
            <person name="Toth K."/>
            <person name="King L."/>
            <person name="Bahret A."/>
            <person name="Miller B."/>
            <person name="Marra M."/>
            <person name="Martienssen R."/>
            <person name="McCombie W.R."/>
            <person name="Wilson R.K."/>
            <person name="Murphy G."/>
            <person name="Bancroft I."/>
            <person name="Volckaert G."/>
            <person name="Wambutt R."/>
            <person name="Dusterhoft A."/>
            <person name="Stiekema W."/>
            <person name="Pohl T."/>
            <person name="Entian K.D."/>
            <person name="Terryn N."/>
            <person name="Hartley N."/>
            <person name="Bent E."/>
            <person name="Johnson S."/>
            <person name="Langham S.A."/>
            <person name="McCullagh B."/>
            <person name="Robben J."/>
            <person name="Grymonprez B."/>
            <person name="Zimmermann W."/>
            <person name="Ramsperger U."/>
            <person name="Wedler H."/>
            <person name="Balke K."/>
            <person name="Wedler E."/>
            <person name="Peters S."/>
            <person name="van Staveren M."/>
            <person name="Dirkse W."/>
            <person name="Mooijman P."/>
            <person name="Lankhorst R.K."/>
            <person name="Weitzenegger T."/>
            <person name="Bothe G."/>
            <person name="Rose M."/>
            <person name="Hauf J."/>
            <person name="Berneiser S."/>
            <person name="Hempel S."/>
            <person name="Feldpausch M."/>
            <person name="Lamberth S."/>
            <person name="Villarroel R."/>
            <person name="Gielen J."/>
            <person name="Ardiles W."/>
            <person name="Bents O."/>
            <person name="Lemcke K."/>
            <person name="Kolesov G."/>
            <person name="Mayer K."/>
            <person name="Rudd S."/>
            <person name="Schoof H."/>
            <person name="Schueller C."/>
            <person name="Zaccaria P."/>
            <person name="Mewes H.W."/>
            <person name="Bevan M."/>
            <person name="Fransz P."/>
        </authorList>
    </citation>
    <scope>NUCLEOTIDE SEQUENCE [LARGE SCALE GENOMIC DNA]</scope>
    <source>
        <strain>cv. Columbia</strain>
    </source>
</reference>
<dbReference type="EMBL" id="AB017068">
    <property type="protein sequence ID" value="BAB11363.1"/>
    <property type="molecule type" value="Genomic_DNA"/>
</dbReference>
<evidence type="ECO:0000313" key="1">
    <source>
        <dbReference type="EMBL" id="BAB11363.1"/>
    </source>
</evidence>
<name>Q9FHV6_ARATH</name>
<organism evidence="1">
    <name type="scientific">Arabidopsis thaliana</name>
    <name type="common">Mouse-ear cress</name>
    <dbReference type="NCBI Taxonomy" id="3702"/>
    <lineage>
        <taxon>Eukaryota</taxon>
        <taxon>Viridiplantae</taxon>
        <taxon>Streptophyta</taxon>
        <taxon>Embryophyta</taxon>
        <taxon>Tracheophyta</taxon>
        <taxon>Spermatophyta</taxon>
        <taxon>Magnoliopsida</taxon>
        <taxon>eudicotyledons</taxon>
        <taxon>Gunneridae</taxon>
        <taxon>Pentapetalae</taxon>
        <taxon>rosids</taxon>
        <taxon>malvids</taxon>
        <taxon>Brassicales</taxon>
        <taxon>Brassicaceae</taxon>
        <taxon>Camelineae</taxon>
        <taxon>Arabidopsis</taxon>
    </lineage>
</organism>
<dbReference type="CDD" id="cd04481">
    <property type="entry name" value="RPA1_DBD_B_like"/>
    <property type="match status" value="1"/>
</dbReference>